<dbReference type="EMBL" id="JAPWDQ010000002">
    <property type="protein sequence ID" value="KAJ5492861.1"/>
    <property type="molecule type" value="Genomic_DNA"/>
</dbReference>
<dbReference type="GeneID" id="81621459"/>
<keyword evidence="2" id="KW-1133">Transmembrane helix</keyword>
<feature type="transmembrane region" description="Helical" evidence="2">
    <location>
        <begin position="303"/>
        <end position="324"/>
    </location>
</feature>
<feature type="transmembrane region" description="Helical" evidence="2">
    <location>
        <begin position="136"/>
        <end position="153"/>
    </location>
</feature>
<gene>
    <name evidence="3" type="ORF">N7539_001607</name>
</gene>
<keyword evidence="2" id="KW-0472">Membrane</keyword>
<comment type="caution">
    <text evidence="3">The sequence shown here is derived from an EMBL/GenBank/DDBJ whole genome shotgun (WGS) entry which is preliminary data.</text>
</comment>
<name>A0A9W9XH18_9EURO</name>
<accession>A0A9W9XH18</accession>
<evidence type="ECO:0000313" key="3">
    <source>
        <dbReference type="EMBL" id="KAJ5492861.1"/>
    </source>
</evidence>
<evidence type="ECO:0000256" key="2">
    <source>
        <dbReference type="SAM" id="Phobius"/>
    </source>
</evidence>
<reference evidence="3" key="1">
    <citation type="submission" date="2022-12" db="EMBL/GenBank/DDBJ databases">
        <authorList>
            <person name="Petersen C."/>
        </authorList>
    </citation>
    <scope>NUCLEOTIDE SEQUENCE</scope>
    <source>
        <strain evidence="3">IBT 30728</strain>
    </source>
</reference>
<evidence type="ECO:0000313" key="4">
    <source>
        <dbReference type="Proteomes" id="UP001148312"/>
    </source>
</evidence>
<feature type="transmembrane region" description="Helical" evidence="2">
    <location>
        <begin position="330"/>
        <end position="350"/>
    </location>
</feature>
<evidence type="ECO:0000256" key="1">
    <source>
        <dbReference type="SAM" id="MobiDB-lite"/>
    </source>
</evidence>
<dbReference type="RefSeq" id="XP_056793241.1">
    <property type="nucleotide sequence ID" value="XM_056931210.1"/>
</dbReference>
<keyword evidence="4" id="KW-1185">Reference proteome</keyword>
<dbReference type="AlphaFoldDB" id="A0A9W9XH18"/>
<reference evidence="3" key="2">
    <citation type="journal article" date="2023" name="IMA Fungus">
        <title>Comparative genomic study of the Penicillium genus elucidates a diverse pangenome and 15 lateral gene transfer events.</title>
        <authorList>
            <person name="Petersen C."/>
            <person name="Sorensen T."/>
            <person name="Nielsen M.R."/>
            <person name="Sondergaard T.E."/>
            <person name="Sorensen J.L."/>
            <person name="Fitzpatrick D.A."/>
            <person name="Frisvad J.C."/>
            <person name="Nielsen K.L."/>
        </authorList>
    </citation>
    <scope>NUCLEOTIDE SEQUENCE</scope>
    <source>
        <strain evidence="3">IBT 30728</strain>
    </source>
</reference>
<proteinExistence type="predicted"/>
<feature type="transmembrane region" description="Helical" evidence="2">
    <location>
        <begin position="183"/>
        <end position="204"/>
    </location>
</feature>
<protein>
    <submittedName>
        <fullName evidence="3">Uncharacterized protein</fullName>
    </submittedName>
</protein>
<dbReference type="Proteomes" id="UP001148312">
    <property type="component" value="Unassembled WGS sequence"/>
</dbReference>
<feature type="transmembrane region" description="Helical" evidence="2">
    <location>
        <begin position="224"/>
        <end position="243"/>
    </location>
</feature>
<feature type="region of interest" description="Disordered" evidence="1">
    <location>
        <begin position="1"/>
        <end position="21"/>
    </location>
</feature>
<keyword evidence="2" id="KW-0812">Transmembrane</keyword>
<feature type="transmembrane region" description="Helical" evidence="2">
    <location>
        <begin position="46"/>
        <end position="67"/>
    </location>
</feature>
<sequence length="356" mass="38097">MPSYQRSSPRVARVQSAPEAKADPKQALAKVVPKSGVWRIPSPARFVLVVLGSLVLSSTLFTFTYGFTQGDLGLVSKHLEEWWEVGGLIAWRGVEVALAWLVGFDSWDVASFLFLTHLPTNSLLSAFYHVRPTSVFLSYAITILSTVIPFALLRRPASVHDLSHAPSGTVANRAILQDRPTTVYTTLVATAIYSVCLYASYASWLPARLVVHFEGLPDISVAHAGPAGLPVLFMTLIPAGIAARDFLFVSSTGHSVTRLEKAKAAAAAAAAAVDEEEYLITSLYRKTVGQLSAKTRILTSRTLLLAIGVFLNTVTQVAGTVRGVSIEGAATWGAVWTVSTLAVGATFGWIEAVDGV</sequence>
<organism evidence="3 4">
    <name type="scientific">Penicillium diatomitis</name>
    <dbReference type="NCBI Taxonomy" id="2819901"/>
    <lineage>
        <taxon>Eukaryota</taxon>
        <taxon>Fungi</taxon>
        <taxon>Dikarya</taxon>
        <taxon>Ascomycota</taxon>
        <taxon>Pezizomycotina</taxon>
        <taxon>Eurotiomycetes</taxon>
        <taxon>Eurotiomycetidae</taxon>
        <taxon>Eurotiales</taxon>
        <taxon>Aspergillaceae</taxon>
        <taxon>Penicillium</taxon>
    </lineage>
</organism>